<keyword evidence="2 9" id="KW-0378">Hydrolase</keyword>
<evidence type="ECO:0000256" key="8">
    <source>
        <dbReference type="PROSITE-ProRule" id="PRU10056"/>
    </source>
</evidence>
<evidence type="ECO:0000256" key="6">
    <source>
        <dbReference type="ARBA" id="ARBA00023295"/>
    </source>
</evidence>
<feature type="active site" evidence="8">
    <location>
        <position position="120"/>
    </location>
</feature>
<organism evidence="10 11">
    <name type="scientific">Kitasatospora terrestris</name>
    <dbReference type="NCBI Taxonomy" id="258051"/>
    <lineage>
        <taxon>Bacteria</taxon>
        <taxon>Bacillati</taxon>
        <taxon>Actinomycetota</taxon>
        <taxon>Actinomycetes</taxon>
        <taxon>Kitasatosporales</taxon>
        <taxon>Streptomycetaceae</taxon>
        <taxon>Kitasatospora</taxon>
    </lineage>
</organism>
<evidence type="ECO:0000256" key="2">
    <source>
        <dbReference type="ARBA" id="ARBA00022801"/>
    </source>
</evidence>
<feature type="chain" id="PRO_5044972441" description="Glucanase" evidence="9">
    <location>
        <begin position="31"/>
        <end position="440"/>
    </location>
</feature>
<dbReference type="PANTHER" id="PTHR34876">
    <property type="match status" value="1"/>
</dbReference>
<dbReference type="PRINTS" id="PR00733">
    <property type="entry name" value="GLHYDRLASE6"/>
</dbReference>
<dbReference type="PANTHER" id="PTHR34876:SF4">
    <property type="entry name" value="1,4-BETA-D-GLUCAN CELLOBIOHYDROLASE C-RELATED"/>
    <property type="match status" value="1"/>
</dbReference>
<reference evidence="11" key="1">
    <citation type="journal article" date="2019" name="Int. J. Syst. Evol. Microbiol.">
        <title>The Global Catalogue of Microorganisms (GCM) 10K type strain sequencing project: providing services to taxonomists for standard genome sequencing and annotation.</title>
        <authorList>
            <consortium name="The Broad Institute Genomics Platform"/>
            <consortium name="The Broad Institute Genome Sequencing Center for Infectious Disease"/>
            <person name="Wu L."/>
            <person name="Ma J."/>
        </authorList>
    </citation>
    <scope>NUCLEOTIDE SEQUENCE [LARGE SCALE GENOMIC DNA]</scope>
    <source>
        <strain evidence="11">JCM 13006</strain>
    </source>
</reference>
<gene>
    <name evidence="10" type="ORF">GCM10023235_73800</name>
</gene>
<dbReference type="EMBL" id="BAABIS010000001">
    <property type="protein sequence ID" value="GAA4882546.1"/>
    <property type="molecule type" value="Genomic_DNA"/>
</dbReference>
<keyword evidence="11" id="KW-1185">Reference proteome</keyword>
<evidence type="ECO:0000313" key="10">
    <source>
        <dbReference type="EMBL" id="GAA4882546.1"/>
    </source>
</evidence>
<comment type="similarity">
    <text evidence="9">Belongs to the glycosyl hydrolase family 6.</text>
</comment>
<keyword evidence="3 9" id="KW-0136">Cellulose degradation</keyword>
<dbReference type="RefSeq" id="WP_345701281.1">
    <property type="nucleotide sequence ID" value="NZ_BAABIS010000001.1"/>
</dbReference>
<proteinExistence type="inferred from homology"/>
<dbReference type="InterPro" id="IPR001524">
    <property type="entry name" value="Glyco_hydro_6_CS"/>
</dbReference>
<keyword evidence="4" id="KW-1015">Disulfide bond</keyword>
<dbReference type="SUPFAM" id="SSF51989">
    <property type="entry name" value="Glycosyl hydrolases family 6, cellulases"/>
    <property type="match status" value="1"/>
</dbReference>
<evidence type="ECO:0000256" key="5">
    <source>
        <dbReference type="ARBA" id="ARBA00023277"/>
    </source>
</evidence>
<feature type="signal peptide" evidence="9">
    <location>
        <begin position="1"/>
        <end position="30"/>
    </location>
</feature>
<dbReference type="Proteomes" id="UP001501752">
    <property type="component" value="Unassembled WGS sequence"/>
</dbReference>
<protein>
    <recommendedName>
        <fullName evidence="9">Glucanase</fullName>
        <ecNumber evidence="9">3.2.1.-</ecNumber>
    </recommendedName>
</protein>
<evidence type="ECO:0000256" key="1">
    <source>
        <dbReference type="ARBA" id="ARBA00022729"/>
    </source>
</evidence>
<keyword evidence="7 9" id="KW-0624">Polysaccharide degradation</keyword>
<evidence type="ECO:0000256" key="3">
    <source>
        <dbReference type="ARBA" id="ARBA00023001"/>
    </source>
</evidence>
<dbReference type="EC" id="3.2.1.-" evidence="9"/>
<dbReference type="InterPro" id="IPR016288">
    <property type="entry name" value="Beta_cellobiohydrolase"/>
</dbReference>
<name>A0ABP9ELU9_9ACTN</name>
<evidence type="ECO:0000313" key="11">
    <source>
        <dbReference type="Proteomes" id="UP001501752"/>
    </source>
</evidence>
<evidence type="ECO:0000256" key="4">
    <source>
        <dbReference type="ARBA" id="ARBA00023157"/>
    </source>
</evidence>
<evidence type="ECO:0000256" key="7">
    <source>
        <dbReference type="ARBA" id="ARBA00023326"/>
    </source>
</evidence>
<comment type="caution">
    <text evidence="10">The sequence shown here is derived from an EMBL/GenBank/DDBJ whole genome shotgun (WGS) entry which is preliminary data.</text>
</comment>
<dbReference type="Pfam" id="PF01341">
    <property type="entry name" value="Glyco_hydro_6"/>
    <property type="match status" value="1"/>
</dbReference>
<keyword evidence="6 9" id="KW-0326">Glycosidase</keyword>
<dbReference type="PROSITE" id="PS00655">
    <property type="entry name" value="GLYCOSYL_HYDROL_F6_1"/>
    <property type="match status" value="1"/>
</dbReference>
<keyword evidence="1 9" id="KW-0732">Signal</keyword>
<sequence length="440" mass="46962">MKPSRIPRRAVPAGIAALMLALAVPAPAQAEQAGGHTLPADTRFYVEPDSDAAKQAVRDLLAHNVSEAAAMARLATWPQAHWFTGGTPAEVEEQTRTLVRRAAATGTVPVLVAYNIPLRDCSQYSSGGAQSDAEYRDWISALARGIGRSKAVVVVEPDGLANLPSDCSPTSDPTGALTAGRIADLRYAVDALAQQPNSVVYLDAGNSHWHGVGAIAQRLQQAGIEHAQGFSLNVSNFLSTDRSDRYGTWVSGCLWFATKGPEWARGHADWCASQYYSPAAPNDGQPGNAVDVEDPATWHWTDDWFRQNVGTPPLNELTHFVVDTSRNGKGSWTPPAGKYSGDPQVWCNPPGRGIGDRPTAATGTPLVDAYLWIKTIGQSDGQCNRNIPGGTVDPEYGIVDPAAGAWWPEQALTLVRNATPALTFAPWTRPRLPGSTGQSS</sequence>
<dbReference type="InterPro" id="IPR036434">
    <property type="entry name" value="Beta_cellobiohydrolase_sf"/>
</dbReference>
<keyword evidence="5 9" id="KW-0119">Carbohydrate metabolism</keyword>
<dbReference type="PIRSF" id="PIRSF001100">
    <property type="entry name" value="Beta_cellobiohydrolase"/>
    <property type="match status" value="1"/>
</dbReference>
<accession>A0ABP9ELU9</accession>
<evidence type="ECO:0000256" key="9">
    <source>
        <dbReference type="RuleBase" id="RU361186"/>
    </source>
</evidence>
<dbReference type="Gene3D" id="3.20.20.40">
    <property type="entry name" value="1, 4-beta cellobiohydrolase"/>
    <property type="match status" value="1"/>
</dbReference>